<keyword evidence="4" id="KW-0472">Membrane</keyword>
<gene>
    <name evidence="8" type="ORF">GCM10023231_12550</name>
</gene>
<protein>
    <recommendedName>
        <fullName evidence="10">RagB/SusD family nutrient uptake outer membrane protein</fullName>
    </recommendedName>
</protein>
<feature type="domain" description="RagB/SusD" evidence="6">
    <location>
        <begin position="329"/>
        <end position="403"/>
    </location>
</feature>
<accession>A0ABP9ATT2</accession>
<evidence type="ECO:0008006" key="10">
    <source>
        <dbReference type="Google" id="ProtNLM"/>
    </source>
</evidence>
<dbReference type="Pfam" id="PF14322">
    <property type="entry name" value="SusD-like_3"/>
    <property type="match status" value="1"/>
</dbReference>
<dbReference type="RefSeq" id="WP_345230887.1">
    <property type="nucleotide sequence ID" value="NZ_BAABIQ010000006.1"/>
</dbReference>
<evidence type="ECO:0000259" key="6">
    <source>
        <dbReference type="Pfam" id="PF07980"/>
    </source>
</evidence>
<dbReference type="InterPro" id="IPR033985">
    <property type="entry name" value="SusD-like_N"/>
</dbReference>
<evidence type="ECO:0000256" key="5">
    <source>
        <dbReference type="ARBA" id="ARBA00023237"/>
    </source>
</evidence>
<dbReference type="EMBL" id="BAABIQ010000006">
    <property type="protein sequence ID" value="GAA4786125.1"/>
    <property type="molecule type" value="Genomic_DNA"/>
</dbReference>
<evidence type="ECO:0000256" key="3">
    <source>
        <dbReference type="ARBA" id="ARBA00022729"/>
    </source>
</evidence>
<evidence type="ECO:0000256" key="1">
    <source>
        <dbReference type="ARBA" id="ARBA00004442"/>
    </source>
</evidence>
<dbReference type="PROSITE" id="PS51257">
    <property type="entry name" value="PROKAR_LIPOPROTEIN"/>
    <property type="match status" value="1"/>
</dbReference>
<comment type="similarity">
    <text evidence="2">Belongs to the SusD family.</text>
</comment>
<comment type="caution">
    <text evidence="8">The sequence shown here is derived from an EMBL/GenBank/DDBJ whole genome shotgun (WGS) entry which is preliminary data.</text>
</comment>
<comment type="subcellular location">
    <subcellularLocation>
        <location evidence="1">Cell outer membrane</location>
    </subcellularLocation>
</comment>
<proteinExistence type="inferred from homology"/>
<evidence type="ECO:0000313" key="8">
    <source>
        <dbReference type="EMBL" id="GAA4786125.1"/>
    </source>
</evidence>
<dbReference type="InterPro" id="IPR012944">
    <property type="entry name" value="SusD_RagB_dom"/>
</dbReference>
<evidence type="ECO:0000256" key="2">
    <source>
        <dbReference type="ARBA" id="ARBA00006275"/>
    </source>
</evidence>
<keyword evidence="5" id="KW-0998">Cell outer membrane</keyword>
<keyword evidence="3" id="KW-0732">Signal</keyword>
<evidence type="ECO:0000259" key="7">
    <source>
        <dbReference type="Pfam" id="PF14322"/>
    </source>
</evidence>
<feature type="domain" description="SusD-like N-terminal" evidence="7">
    <location>
        <begin position="19"/>
        <end position="219"/>
    </location>
</feature>
<name>A0ABP9ATT2_9SPHI</name>
<dbReference type="Pfam" id="PF07980">
    <property type="entry name" value="SusD_RagB"/>
    <property type="match status" value="1"/>
</dbReference>
<organism evidence="8 9">
    <name type="scientific">Olivibacter ginsenosidimutans</name>
    <dbReference type="NCBI Taxonomy" id="1176537"/>
    <lineage>
        <taxon>Bacteria</taxon>
        <taxon>Pseudomonadati</taxon>
        <taxon>Bacteroidota</taxon>
        <taxon>Sphingobacteriia</taxon>
        <taxon>Sphingobacteriales</taxon>
        <taxon>Sphingobacteriaceae</taxon>
        <taxon>Olivibacter</taxon>
    </lineage>
</organism>
<sequence>MKKIHIIISVALSLASCNKYLDVKPEKSLQVPQTVKDLQAILDNNTIMNNDYPGAGDIASDYYYLTDAEWARRDQVTRDDYTWFAQAENERDYLFNYTKILYANVVLNAIDDAELKGYKESDRANVKGSALFFRGFIHWYLTQVFTLPYNREHAATMLGMPLKTRADINEKTVRSSLETTYRQVLNDLTAAAALLPVNAITPTRPSKRAAYAALSRVYLTMDDFIHAGAYADSCLQLNDDLLDFNALDASLPAPIELFNKEVIFHATFYSGGALANVRTLVNPTLYESYVTGDLRKTVFYRSVENGYTFQGDYSGSVSGALFSGIANDELYLTLAECYARQGKDAEARDVLNRLLKMRISREVFIPIDETDAKTLLQIILKEREKELAFRGGLRWMDLRRLTKDADFNTTLQRNLDGKLYTLSPQDKRFAFLIPSIVVQETGIQQNER</sequence>
<dbReference type="SUPFAM" id="SSF48452">
    <property type="entry name" value="TPR-like"/>
    <property type="match status" value="1"/>
</dbReference>
<dbReference type="Proteomes" id="UP001501411">
    <property type="component" value="Unassembled WGS sequence"/>
</dbReference>
<dbReference type="InterPro" id="IPR011990">
    <property type="entry name" value="TPR-like_helical_dom_sf"/>
</dbReference>
<keyword evidence="9" id="KW-1185">Reference proteome</keyword>
<reference evidence="9" key="1">
    <citation type="journal article" date="2019" name="Int. J. Syst. Evol. Microbiol.">
        <title>The Global Catalogue of Microorganisms (GCM) 10K type strain sequencing project: providing services to taxonomists for standard genome sequencing and annotation.</title>
        <authorList>
            <consortium name="The Broad Institute Genomics Platform"/>
            <consortium name="The Broad Institute Genome Sequencing Center for Infectious Disease"/>
            <person name="Wu L."/>
            <person name="Ma J."/>
        </authorList>
    </citation>
    <scope>NUCLEOTIDE SEQUENCE [LARGE SCALE GENOMIC DNA]</scope>
    <source>
        <strain evidence="9">JCM 18200</strain>
    </source>
</reference>
<dbReference type="Gene3D" id="1.25.40.390">
    <property type="match status" value="1"/>
</dbReference>
<evidence type="ECO:0000313" key="9">
    <source>
        <dbReference type="Proteomes" id="UP001501411"/>
    </source>
</evidence>
<evidence type="ECO:0000256" key="4">
    <source>
        <dbReference type="ARBA" id="ARBA00023136"/>
    </source>
</evidence>